<keyword evidence="2" id="KW-0812">Transmembrane</keyword>
<sequence>MRHWGTSFAVALRFTVLGHLNNRLALLMAVVFTPGWVWVAGACTPRAPLTIRLPALSLHVATDVSHSMQVASALPSATTVIGFMMFMATFKAREMDQRLILAGYSRTALTLARVVALALVAAVLATQVTVLLRVAEGAPQPGVLWLAGFCAALAYGGIGTMLGTLLHSELSGLFFIITCVFMELTLQSPLANPQADQPWLVLLPLYGPGQTATAAAFTHTDPGVAHAALGILWCAAALGTAAVVDLARTRGHGRHTAPAEPAGAPPSTEQAEGHIS</sequence>
<keyword evidence="2" id="KW-0472">Membrane</keyword>
<reference evidence="3 4" key="1">
    <citation type="submission" date="2018-12" db="EMBL/GenBank/DDBJ databases">
        <title>The whole draft genome of Streptomyce luteoverticillatus CGMCC 15060.</title>
        <authorList>
            <person name="Feng Z."/>
            <person name="Chen G."/>
            <person name="Zhang J."/>
            <person name="Zhu H."/>
            <person name="Yu X."/>
            <person name="Zhang W."/>
            <person name="Zhang X."/>
        </authorList>
    </citation>
    <scope>NUCLEOTIDE SEQUENCE [LARGE SCALE GENOMIC DNA]</scope>
    <source>
        <strain evidence="3 4">CGMCC 15060</strain>
    </source>
</reference>
<proteinExistence type="predicted"/>
<dbReference type="OrthoDB" id="3690421at2"/>
<keyword evidence="2" id="KW-1133">Transmembrane helix</keyword>
<feature type="region of interest" description="Disordered" evidence="1">
    <location>
        <begin position="252"/>
        <end position="276"/>
    </location>
</feature>
<feature type="transmembrane region" description="Helical" evidence="2">
    <location>
        <begin position="173"/>
        <end position="191"/>
    </location>
</feature>
<feature type="transmembrane region" description="Helical" evidence="2">
    <location>
        <begin position="111"/>
        <end position="132"/>
    </location>
</feature>
<keyword evidence="4" id="KW-1185">Reference proteome</keyword>
<feature type="transmembrane region" description="Helical" evidence="2">
    <location>
        <begin position="144"/>
        <end position="166"/>
    </location>
</feature>
<dbReference type="AlphaFoldDB" id="A0A3Q9G0Q6"/>
<dbReference type="EMBL" id="CP034587">
    <property type="protein sequence ID" value="AZQ74748.1"/>
    <property type="molecule type" value="Genomic_DNA"/>
</dbReference>
<evidence type="ECO:0000256" key="2">
    <source>
        <dbReference type="SAM" id="Phobius"/>
    </source>
</evidence>
<feature type="transmembrane region" description="Helical" evidence="2">
    <location>
        <begin position="20"/>
        <end position="39"/>
    </location>
</feature>
<gene>
    <name evidence="3" type="ORF">EKH77_29265</name>
</gene>
<dbReference type="Proteomes" id="UP000267900">
    <property type="component" value="Chromosome"/>
</dbReference>
<feature type="transmembrane region" description="Helical" evidence="2">
    <location>
        <begin position="70"/>
        <end position="90"/>
    </location>
</feature>
<name>A0A3Q9G0Q6_STRLT</name>
<feature type="transmembrane region" description="Helical" evidence="2">
    <location>
        <begin position="224"/>
        <end position="244"/>
    </location>
</feature>
<accession>A0A3Q9G0Q6</accession>
<protein>
    <submittedName>
        <fullName evidence="3">Uncharacterized protein</fullName>
    </submittedName>
</protein>
<evidence type="ECO:0000256" key="1">
    <source>
        <dbReference type="SAM" id="MobiDB-lite"/>
    </source>
</evidence>
<dbReference type="RefSeq" id="WP_126917250.1">
    <property type="nucleotide sequence ID" value="NZ_CP034587.1"/>
</dbReference>
<evidence type="ECO:0000313" key="3">
    <source>
        <dbReference type="EMBL" id="AZQ74748.1"/>
    </source>
</evidence>
<evidence type="ECO:0000313" key="4">
    <source>
        <dbReference type="Proteomes" id="UP000267900"/>
    </source>
</evidence>
<organism evidence="3 4">
    <name type="scientific">Streptomyces luteoverticillatus</name>
    <name type="common">Streptoverticillium luteoverticillatus</name>
    <dbReference type="NCBI Taxonomy" id="66425"/>
    <lineage>
        <taxon>Bacteria</taxon>
        <taxon>Bacillati</taxon>
        <taxon>Actinomycetota</taxon>
        <taxon>Actinomycetes</taxon>
        <taxon>Kitasatosporales</taxon>
        <taxon>Streptomycetaceae</taxon>
        <taxon>Streptomyces</taxon>
    </lineage>
</organism>